<protein>
    <submittedName>
        <fullName evidence="1">Uncharacterized protein</fullName>
    </submittedName>
</protein>
<keyword evidence="2" id="KW-1185">Reference proteome</keyword>
<dbReference type="AlphaFoldDB" id="A0A2P6NG04"/>
<evidence type="ECO:0000313" key="1">
    <source>
        <dbReference type="EMBL" id="PRP82852.1"/>
    </source>
</evidence>
<comment type="caution">
    <text evidence="1">The sequence shown here is derived from an EMBL/GenBank/DDBJ whole genome shotgun (WGS) entry which is preliminary data.</text>
</comment>
<dbReference type="EMBL" id="MDYQ01000094">
    <property type="protein sequence ID" value="PRP82852.1"/>
    <property type="molecule type" value="Genomic_DNA"/>
</dbReference>
<evidence type="ECO:0000313" key="2">
    <source>
        <dbReference type="Proteomes" id="UP000241769"/>
    </source>
</evidence>
<organism evidence="1 2">
    <name type="scientific">Planoprotostelium fungivorum</name>
    <dbReference type="NCBI Taxonomy" id="1890364"/>
    <lineage>
        <taxon>Eukaryota</taxon>
        <taxon>Amoebozoa</taxon>
        <taxon>Evosea</taxon>
        <taxon>Variosea</taxon>
        <taxon>Cavosteliida</taxon>
        <taxon>Cavosteliaceae</taxon>
        <taxon>Planoprotostelium</taxon>
    </lineage>
</organism>
<gene>
    <name evidence="1" type="ORF">PROFUN_04715</name>
</gene>
<reference evidence="1 2" key="1">
    <citation type="journal article" date="2018" name="Genome Biol. Evol.">
        <title>Multiple Roots of Fruiting Body Formation in Amoebozoa.</title>
        <authorList>
            <person name="Hillmann F."/>
            <person name="Forbes G."/>
            <person name="Novohradska S."/>
            <person name="Ferling I."/>
            <person name="Riege K."/>
            <person name="Groth M."/>
            <person name="Westermann M."/>
            <person name="Marz M."/>
            <person name="Spaller T."/>
            <person name="Winckler T."/>
            <person name="Schaap P."/>
            <person name="Glockner G."/>
        </authorList>
    </citation>
    <scope>NUCLEOTIDE SEQUENCE [LARGE SCALE GENOMIC DNA]</scope>
    <source>
        <strain evidence="1 2">Jena</strain>
    </source>
</reference>
<name>A0A2P6NG04_9EUKA</name>
<accession>A0A2P6NG04</accession>
<proteinExistence type="predicted"/>
<dbReference type="Proteomes" id="UP000241769">
    <property type="component" value="Unassembled WGS sequence"/>
</dbReference>
<dbReference type="InParanoid" id="A0A2P6NG04"/>
<sequence>MTFPKDITAGTLCQCTGKLSYREDFGTGRQMIVVQRCVTPAEWNISLRVTLGLRDFRTQAKRCQDLFCQRRDTNIEMKRQRVTDEVNTEERSAFAVLTTDERPTMVIKRRSGSSVGEIILQNQAAEELLTQVVSDESLYPQFAAAVDSVYKTGQSAEAIVNTLQHTIKTKSATLSNQQYVIVTAKKMKEAKRSWVQLQHDAIPPRRNLFEESPEHPIGPLINTVEQDLISRTLGTSSVFLLITSELVEPGIVTFFAVNPGVAARYGYSNPLQIRGKTSQELGLSPPEVMNMARQHRSHYDPNIQRASYSYDIANVTMLCENKLISPGVNLSVLFALSKPEPTLPAPPKSILPPVILDQRWNNHHWDVFLEDLLNHAKDNAQYTSPTRQKLPAAFFENPNCVYCYVYQGAEGFLPSGQSDGFRWKSSCSTTSQGCLKKRYFYASTADGKKLRRRVMWTEKIPNLFIVEYRHISHCGLVQAEYLLGPSMMDWPVVVQHLCAQKNHQVLRAMNEISQHFDLGAMLSETPAPDEPHEVISYVNGILSHWATDHHNKNIPLL</sequence>